<dbReference type="CDD" id="cd08368">
    <property type="entry name" value="LIM"/>
    <property type="match status" value="1"/>
</dbReference>
<feature type="region of interest" description="Disordered" evidence="4">
    <location>
        <begin position="53"/>
        <end position="360"/>
    </location>
</feature>
<evidence type="ECO:0000256" key="2">
    <source>
        <dbReference type="ARBA" id="ARBA00022833"/>
    </source>
</evidence>
<dbReference type="GO" id="GO:0046872">
    <property type="term" value="F:metal ion binding"/>
    <property type="evidence" value="ECO:0007669"/>
    <property type="project" value="UniProtKB-KW"/>
</dbReference>
<feature type="compositionally biased region" description="Polar residues" evidence="4">
    <location>
        <begin position="109"/>
        <end position="130"/>
    </location>
</feature>
<dbReference type="PROSITE" id="PS00478">
    <property type="entry name" value="LIM_DOMAIN_1"/>
    <property type="match status" value="1"/>
</dbReference>
<feature type="compositionally biased region" description="Pro residues" evidence="4">
    <location>
        <begin position="406"/>
        <end position="419"/>
    </location>
</feature>
<reference evidence="6 7" key="1">
    <citation type="journal article" date="2015" name="Genome Announc.">
        <title>Draft Genome Sequence and Gene Annotation of the Entomopathogenic Fungus Verticillium hemipterigenum.</title>
        <authorList>
            <person name="Horn F."/>
            <person name="Habel A."/>
            <person name="Scharf D.H."/>
            <person name="Dworschak J."/>
            <person name="Brakhage A.A."/>
            <person name="Guthke R."/>
            <person name="Hertweck C."/>
            <person name="Linde J."/>
        </authorList>
    </citation>
    <scope>NUCLEOTIDE SEQUENCE [LARGE SCALE GENOMIC DNA]</scope>
</reference>
<dbReference type="SUPFAM" id="SSF57716">
    <property type="entry name" value="Glucocorticoid receptor-like (DNA-binding domain)"/>
    <property type="match status" value="1"/>
</dbReference>
<evidence type="ECO:0000313" key="7">
    <source>
        <dbReference type="Proteomes" id="UP000039046"/>
    </source>
</evidence>
<dbReference type="GO" id="GO:0030695">
    <property type="term" value="F:GTPase regulator activity"/>
    <property type="evidence" value="ECO:0007669"/>
    <property type="project" value="UniProtKB-ARBA"/>
</dbReference>
<evidence type="ECO:0000256" key="1">
    <source>
        <dbReference type="ARBA" id="ARBA00022723"/>
    </source>
</evidence>
<dbReference type="PANTHER" id="PTHR24216">
    <property type="entry name" value="PAXILLIN-RELATED"/>
    <property type="match status" value="1"/>
</dbReference>
<accession>A0A0A1TQR4</accession>
<dbReference type="EMBL" id="CDHN01000006">
    <property type="protein sequence ID" value="CEJ94255.1"/>
    <property type="molecule type" value="Genomic_DNA"/>
</dbReference>
<organism evidence="6 7">
    <name type="scientific">[Torrubiella] hemipterigena</name>
    <dbReference type="NCBI Taxonomy" id="1531966"/>
    <lineage>
        <taxon>Eukaryota</taxon>
        <taxon>Fungi</taxon>
        <taxon>Dikarya</taxon>
        <taxon>Ascomycota</taxon>
        <taxon>Pezizomycotina</taxon>
        <taxon>Sordariomycetes</taxon>
        <taxon>Hypocreomycetidae</taxon>
        <taxon>Hypocreales</taxon>
        <taxon>Clavicipitaceae</taxon>
        <taxon>Clavicipitaceae incertae sedis</taxon>
        <taxon>'Torrubiella' clade</taxon>
    </lineage>
</organism>
<protein>
    <submittedName>
        <fullName evidence="6">Putative Lim domain-containing protein</fullName>
    </submittedName>
</protein>
<feature type="domain" description="LIM zinc-binding" evidence="5">
    <location>
        <begin position="501"/>
        <end position="559"/>
    </location>
</feature>
<dbReference type="Pfam" id="PF00412">
    <property type="entry name" value="LIM"/>
    <property type="match status" value="2"/>
</dbReference>
<evidence type="ECO:0000256" key="3">
    <source>
        <dbReference type="PROSITE-ProRule" id="PRU00125"/>
    </source>
</evidence>
<keyword evidence="3" id="KW-0440">LIM domain</keyword>
<dbReference type="AlphaFoldDB" id="A0A0A1TQR4"/>
<dbReference type="CDD" id="cd09397">
    <property type="entry name" value="LIM1_UF1"/>
    <property type="match status" value="1"/>
</dbReference>
<keyword evidence="7" id="KW-1185">Reference proteome</keyword>
<dbReference type="PANTHER" id="PTHR24216:SF65">
    <property type="entry name" value="PAXILLIN-LIKE PROTEIN 1"/>
    <property type="match status" value="1"/>
</dbReference>
<feature type="compositionally biased region" description="Low complexity" evidence="4">
    <location>
        <begin position="301"/>
        <end position="321"/>
    </location>
</feature>
<dbReference type="Gene3D" id="2.10.110.10">
    <property type="entry name" value="Cysteine Rich Protein"/>
    <property type="match status" value="2"/>
</dbReference>
<dbReference type="PROSITE" id="PS50023">
    <property type="entry name" value="LIM_DOMAIN_2"/>
    <property type="match status" value="2"/>
</dbReference>
<dbReference type="InterPro" id="IPR001781">
    <property type="entry name" value="Znf_LIM"/>
</dbReference>
<dbReference type="FunFam" id="2.10.110.10:FF:000105">
    <property type="entry name" value="Similar to LIM domain-containing protein"/>
    <property type="match status" value="1"/>
</dbReference>
<feature type="compositionally biased region" description="Pro residues" evidence="4">
    <location>
        <begin position="384"/>
        <end position="395"/>
    </location>
</feature>
<feature type="region of interest" description="Disordered" evidence="4">
    <location>
        <begin position="373"/>
        <end position="432"/>
    </location>
</feature>
<keyword evidence="2 3" id="KW-0862">Zinc</keyword>
<dbReference type="Proteomes" id="UP000039046">
    <property type="component" value="Unassembled WGS sequence"/>
</dbReference>
<feature type="region of interest" description="Disordered" evidence="4">
    <location>
        <begin position="559"/>
        <end position="647"/>
    </location>
</feature>
<evidence type="ECO:0000313" key="6">
    <source>
        <dbReference type="EMBL" id="CEJ94255.1"/>
    </source>
</evidence>
<dbReference type="STRING" id="1531966.A0A0A1TQR4"/>
<feature type="compositionally biased region" description="Basic and acidic residues" evidence="4">
    <location>
        <begin position="178"/>
        <end position="195"/>
    </location>
</feature>
<sequence>MALPRESTFLPTITCSSCARQVEISMMGEHICTPTPDVSPVPEMPEQFRDAFAKHRTVTTPPPFESAAKDRGILNQGQLTPVSQSSSQHGDSRQSSPRTPGGRARGRTNEYNPPQFPTRSDSAHSPTSSGRRPGGYSGFDQTASAHSEDDFMQRMNNMAQPQPAIDRKAPTSHHMFPQRKDSLDRWDTPVDDRAHQGRPQRQNGYGGFGAPSDKPMARADTFPRLPPPVDVPNRRPSAPGFASERHRPEIMPGHVQRPSTSNGPTSRRPPPRTELIPRHKASGSVDLAAEFGVGNPYHTPSGSASSGYSSTAESASSALTSPDRSLSSRKHSDAYNGMRAMHTAPPPRPDLRVDSSVQNQNRPNIAVPLVESPFSISPRDNFGHPPPPGPGPWGPPQQGGSLPRYPRGPSPNGAPPALRPAPSMRNGSRDAGVASRGDCKACGMSITGKSISSADGRLTGKYHKACFVCTTCSQPFASAEFYVLNDKPYCGRHYHELNGSLCGTCHNGIEGQFVEDERKAKHHVGCFRCLDCGQSLSDGYFEVNGQSYCERDALKRVQGSHHMEPAPPVPALPPQHMHQPQQPAPPPQPIDQSPVQVYPSSPQEHSETLPPPAFGMTSRRPSNSKAPRPGVGLTMERGPYGVPPGTRMQKRMTRIGIM</sequence>
<name>A0A0A1TQR4_9HYPO</name>
<dbReference type="OrthoDB" id="1112565at2759"/>
<feature type="compositionally biased region" description="Low complexity" evidence="4">
    <location>
        <begin position="83"/>
        <end position="102"/>
    </location>
</feature>
<feature type="domain" description="LIM zinc-binding" evidence="5">
    <location>
        <begin position="437"/>
        <end position="500"/>
    </location>
</feature>
<keyword evidence="1 3" id="KW-0479">Metal-binding</keyword>
<evidence type="ECO:0000259" key="5">
    <source>
        <dbReference type="PROSITE" id="PS50023"/>
    </source>
</evidence>
<gene>
    <name evidence="6" type="ORF">VHEMI09796</name>
</gene>
<dbReference type="HOGENOM" id="CLU_014492_1_0_1"/>
<evidence type="ECO:0000256" key="4">
    <source>
        <dbReference type="SAM" id="MobiDB-lite"/>
    </source>
</evidence>
<dbReference type="SMART" id="SM00132">
    <property type="entry name" value="LIM"/>
    <property type="match status" value="2"/>
</dbReference>
<proteinExistence type="predicted"/>